<protein>
    <recommendedName>
        <fullName evidence="3">Lipoprotein</fullName>
    </recommendedName>
</protein>
<gene>
    <name evidence="1" type="ORF">GQ41_2138</name>
</gene>
<organism evidence="1 2">
    <name type="scientific">Arenibacter algicola</name>
    <dbReference type="NCBI Taxonomy" id="616991"/>
    <lineage>
        <taxon>Bacteria</taxon>
        <taxon>Pseudomonadati</taxon>
        <taxon>Bacteroidota</taxon>
        <taxon>Flavobacteriia</taxon>
        <taxon>Flavobacteriales</taxon>
        <taxon>Flavobacteriaceae</taxon>
        <taxon>Arenibacter</taxon>
    </lineage>
</organism>
<reference evidence="1 2" key="1">
    <citation type="submission" date="2019-06" db="EMBL/GenBank/DDBJ databases">
        <title>A large-scale integrated study on North Sea by COGITO (Coastal Microbe Genomic &amp; Taxonomic Observatory).</title>
        <authorList>
            <person name="Teeling H."/>
        </authorList>
    </citation>
    <scope>NUCLEOTIDE SEQUENCE [LARGE SCALE GENOMIC DNA]</scope>
    <source>
        <strain evidence="1 2">MAR_2009_79</strain>
    </source>
</reference>
<proteinExistence type="predicted"/>
<evidence type="ECO:0000313" key="2">
    <source>
        <dbReference type="Proteomes" id="UP000315363"/>
    </source>
</evidence>
<sequence>MRKTYKLFIPFIIAITALISILSCKKDVKKPAETNKIEAKTKINEPSNNLNISLLLDLSDRINPVKYPNTAMEFYQRDVGYIKSVSKVFLEHLSGKKMRQADEKIELFFEPSPSNSEINTLSNKLKYSITKDNLSMDLINNIENTYSKNPLEIYELAIKDDNYVGSDTWRFFKNKVSDYCLEEGHRNILVVLTDGYIYHKDTQLKEGNRSSYLTPQEIRKNKLNSSNWGEKMEHEDYGFVKIDVDLSDLEILVLGINPDPKNVYEEDVINAYWNKWFKEMNVKRFAIKQADLPSNMDKIIREFILDPV</sequence>
<name>A0ABY3AAD3_9FLAO</name>
<keyword evidence="2" id="KW-1185">Reference proteome</keyword>
<dbReference type="EMBL" id="VHIF01000001">
    <property type="protein sequence ID" value="TQO37529.1"/>
    <property type="molecule type" value="Genomic_DNA"/>
</dbReference>
<evidence type="ECO:0000313" key="1">
    <source>
        <dbReference type="EMBL" id="TQO37529.1"/>
    </source>
</evidence>
<dbReference type="RefSeq" id="WP_227020895.1">
    <property type="nucleotide sequence ID" value="NZ_VHIF01000001.1"/>
</dbReference>
<evidence type="ECO:0008006" key="3">
    <source>
        <dbReference type="Google" id="ProtNLM"/>
    </source>
</evidence>
<accession>A0ABY3AAD3</accession>
<comment type="caution">
    <text evidence="1">The sequence shown here is derived from an EMBL/GenBank/DDBJ whole genome shotgun (WGS) entry which is preliminary data.</text>
</comment>
<dbReference type="Proteomes" id="UP000315363">
    <property type="component" value="Unassembled WGS sequence"/>
</dbReference>
<dbReference type="PROSITE" id="PS51257">
    <property type="entry name" value="PROKAR_LIPOPROTEIN"/>
    <property type="match status" value="1"/>
</dbReference>